<dbReference type="OrthoDB" id="9788221at2"/>
<dbReference type="RefSeq" id="WP_104755918.1">
    <property type="nucleotide sequence ID" value="NZ_JBHEEO010000006.1"/>
</dbReference>
<dbReference type="PANTHER" id="PTHR13774">
    <property type="entry name" value="PHENAZINE BIOSYNTHESIS PROTEIN"/>
    <property type="match status" value="1"/>
</dbReference>
<dbReference type="SUPFAM" id="SSF54506">
    <property type="entry name" value="Diaminopimelate epimerase-like"/>
    <property type="match status" value="1"/>
</dbReference>
<sequence>MSDAAVSGRFYEVFDVFADKALTGNPLAVVHDSEGLTDTRMQAIAREFNLSETVFIFPPSNPAHEAAVRIFTPDYELPFAGHPTVGAAVSLARRCKMGNETDRLVALEEKVGIVRCGVILGENSAFAEFDLPRLPERLDVKVEKEEAAAAIGLGTHEIGFENHVPAVWSAGTPYLLVPVHNLIAAAKVSIDPVYVNESLPHVDGRPLPIYVYCRETILFDSNFHARMFVTGANLYEDPATGSAAAAFAGMIQKNDKPVDGSWQWWIEQGMEMGRPSRIRLELDVAKQQLTGARIGGTAVKIAEGRLFV</sequence>
<accession>A0A2S7IZH1</accession>
<comment type="similarity">
    <text evidence="1">Belongs to the PhzF family.</text>
</comment>
<evidence type="ECO:0000313" key="4">
    <source>
        <dbReference type="Proteomes" id="UP000238493"/>
    </source>
</evidence>
<dbReference type="AlphaFoldDB" id="A0A2S7IZH1"/>
<dbReference type="PIRSF" id="PIRSF016184">
    <property type="entry name" value="PhzC_PhzF"/>
    <property type="match status" value="1"/>
</dbReference>
<dbReference type="PANTHER" id="PTHR13774:SF32">
    <property type="entry name" value="ANTISENSE-ENHANCING SEQUENCE 1"/>
    <property type="match status" value="1"/>
</dbReference>
<dbReference type="NCBIfam" id="TIGR00654">
    <property type="entry name" value="PhzF_family"/>
    <property type="match status" value="1"/>
</dbReference>
<evidence type="ECO:0000256" key="1">
    <source>
        <dbReference type="ARBA" id="ARBA00008270"/>
    </source>
</evidence>
<gene>
    <name evidence="3" type="ORF">C3731_12135</name>
</gene>
<dbReference type="GO" id="GO:0016853">
    <property type="term" value="F:isomerase activity"/>
    <property type="evidence" value="ECO:0007669"/>
    <property type="project" value="TreeGrafter"/>
</dbReference>
<name>A0A2S7IZH1_9HYPH</name>
<proteinExistence type="inferred from homology"/>
<dbReference type="Gene3D" id="3.10.310.10">
    <property type="entry name" value="Diaminopimelate Epimerase, Chain A, domain 1"/>
    <property type="match status" value="2"/>
</dbReference>
<dbReference type="InterPro" id="IPR003719">
    <property type="entry name" value="Phenazine_PhzF-like"/>
</dbReference>
<dbReference type="GO" id="GO:0005737">
    <property type="term" value="C:cytoplasm"/>
    <property type="evidence" value="ECO:0007669"/>
    <property type="project" value="TreeGrafter"/>
</dbReference>
<keyword evidence="4" id="KW-1185">Reference proteome</keyword>
<protein>
    <submittedName>
        <fullName evidence="3">PhzF family phenazine biosynthesis protein</fullName>
    </submittedName>
</protein>
<evidence type="ECO:0000256" key="2">
    <source>
        <dbReference type="PIRSR" id="PIRSR016184-1"/>
    </source>
</evidence>
<dbReference type="Proteomes" id="UP000238493">
    <property type="component" value="Unassembled WGS sequence"/>
</dbReference>
<feature type="active site" evidence="2">
    <location>
        <position position="52"/>
    </location>
</feature>
<organism evidence="3 4">
    <name type="scientific">Brucella oryzae</name>
    <dbReference type="NCBI Taxonomy" id="335286"/>
    <lineage>
        <taxon>Bacteria</taxon>
        <taxon>Pseudomonadati</taxon>
        <taxon>Pseudomonadota</taxon>
        <taxon>Alphaproteobacteria</taxon>
        <taxon>Hyphomicrobiales</taxon>
        <taxon>Brucellaceae</taxon>
        <taxon>Brucella/Ochrobactrum group</taxon>
        <taxon>Brucella</taxon>
    </lineage>
</organism>
<dbReference type="Pfam" id="PF02567">
    <property type="entry name" value="PhzC-PhzF"/>
    <property type="match status" value="1"/>
</dbReference>
<evidence type="ECO:0000313" key="3">
    <source>
        <dbReference type="EMBL" id="PQA73350.1"/>
    </source>
</evidence>
<reference evidence="3 4" key="1">
    <citation type="submission" date="2018-02" db="EMBL/GenBank/DDBJ databases">
        <title>Draft genome sequence of Ochrobactrum oryzae found in Brazil.</title>
        <authorList>
            <person name="Cerdeira L."/>
            <person name="Andrade F."/>
            <person name="Zacariotto T."/>
            <person name="Barbosa B."/>
            <person name="Santos S."/>
            <person name="Cassetari V."/>
            <person name="Lincopan N."/>
        </authorList>
    </citation>
    <scope>NUCLEOTIDE SEQUENCE [LARGE SCALE GENOMIC DNA]</scope>
    <source>
        <strain evidence="3 4">OA447</strain>
    </source>
</reference>
<dbReference type="EMBL" id="PTRC01000019">
    <property type="protein sequence ID" value="PQA73350.1"/>
    <property type="molecule type" value="Genomic_DNA"/>
</dbReference>
<comment type="caution">
    <text evidence="3">The sequence shown here is derived from an EMBL/GenBank/DDBJ whole genome shotgun (WGS) entry which is preliminary data.</text>
</comment>